<dbReference type="SUPFAM" id="SSF50129">
    <property type="entry name" value="GroES-like"/>
    <property type="match status" value="1"/>
</dbReference>
<sequence>MKAVIINEFGGTDVLKIEEVERPVPAADEILVKVYASGVNPVDGAVREGGNDVLRPYLKLPLILGWDASGIVEEIGSNVTNFKKGDEVYGIPNFPGNGSYAEYVAAKTSQFALKPQSLSFNEAAAVPLTGLVAANSIFDLGKLEAGQRIFIQGASGSVGNFAVQYAKIKGAYVIGSASTDNQEFVKQLGADEVIDYKRQHFEELLQDIDVVFEASSVRDNKERLKSISVLKKGGIFISANVDFPFDAAVKTAMEKKNVKGEFLVAQTNHLTWLNQFTQWFNEGKVKVTLGKVYALEQVAEAHEESETGHVRGKCILEVRKEN</sequence>
<dbReference type="AlphaFoldDB" id="A0A2T4DTR0"/>
<dbReference type="Pfam" id="PF13602">
    <property type="entry name" value="ADH_zinc_N_2"/>
    <property type="match status" value="1"/>
</dbReference>
<evidence type="ECO:0000259" key="1">
    <source>
        <dbReference type="SMART" id="SM00829"/>
    </source>
</evidence>
<dbReference type="GO" id="GO:0016491">
    <property type="term" value="F:oxidoreductase activity"/>
    <property type="evidence" value="ECO:0007669"/>
    <property type="project" value="InterPro"/>
</dbReference>
<feature type="domain" description="Enoyl reductase (ER)" evidence="1">
    <location>
        <begin position="10"/>
        <end position="316"/>
    </location>
</feature>
<dbReference type="SUPFAM" id="SSF51735">
    <property type="entry name" value="NAD(P)-binding Rossmann-fold domains"/>
    <property type="match status" value="1"/>
</dbReference>
<dbReference type="InterPro" id="IPR036291">
    <property type="entry name" value="NAD(P)-bd_dom_sf"/>
</dbReference>
<dbReference type="InterPro" id="IPR013154">
    <property type="entry name" value="ADH-like_N"/>
</dbReference>
<comment type="caution">
    <text evidence="2">The sequence shown here is derived from an EMBL/GenBank/DDBJ whole genome shotgun (WGS) entry which is preliminary data.</text>
</comment>
<proteinExistence type="predicted"/>
<dbReference type="SMART" id="SM00829">
    <property type="entry name" value="PKS_ER"/>
    <property type="match status" value="1"/>
</dbReference>
<dbReference type="Gene3D" id="3.40.50.720">
    <property type="entry name" value="NAD(P)-binding Rossmann-like Domain"/>
    <property type="match status" value="1"/>
</dbReference>
<dbReference type="PANTHER" id="PTHR11695:SF294">
    <property type="entry name" value="RETICULON-4-INTERACTING PROTEIN 1, MITOCHONDRIAL"/>
    <property type="match status" value="1"/>
</dbReference>
<name>A0A2T4DTR0_9BACT</name>
<gene>
    <name evidence="2" type="ORF">C9994_03885</name>
</gene>
<dbReference type="Pfam" id="PF08240">
    <property type="entry name" value="ADH_N"/>
    <property type="match status" value="1"/>
</dbReference>
<dbReference type="InterPro" id="IPR020843">
    <property type="entry name" value="ER"/>
</dbReference>
<protein>
    <submittedName>
        <fullName evidence="2">NADP-dependent oxidoreductase</fullName>
    </submittedName>
</protein>
<dbReference type="InterPro" id="IPR011032">
    <property type="entry name" value="GroES-like_sf"/>
</dbReference>
<accession>A0A2T4DTR0</accession>
<dbReference type="EMBL" id="PYVU01000021">
    <property type="protein sequence ID" value="PTB97199.1"/>
    <property type="molecule type" value="Genomic_DNA"/>
</dbReference>
<dbReference type="Proteomes" id="UP000240608">
    <property type="component" value="Unassembled WGS sequence"/>
</dbReference>
<dbReference type="CDD" id="cd05289">
    <property type="entry name" value="MDR_like_2"/>
    <property type="match status" value="1"/>
</dbReference>
<organism evidence="2 3">
    <name type="scientific">Marivirga lumbricoides</name>
    <dbReference type="NCBI Taxonomy" id="1046115"/>
    <lineage>
        <taxon>Bacteria</taxon>
        <taxon>Pseudomonadati</taxon>
        <taxon>Bacteroidota</taxon>
        <taxon>Cytophagia</taxon>
        <taxon>Cytophagales</taxon>
        <taxon>Marivirgaceae</taxon>
        <taxon>Marivirga</taxon>
    </lineage>
</organism>
<dbReference type="InterPro" id="IPR050700">
    <property type="entry name" value="YIM1/Zinc_Alcohol_DH_Fams"/>
</dbReference>
<evidence type="ECO:0000313" key="2">
    <source>
        <dbReference type="EMBL" id="PTB97199.1"/>
    </source>
</evidence>
<dbReference type="Gene3D" id="3.90.180.10">
    <property type="entry name" value="Medium-chain alcohol dehydrogenases, catalytic domain"/>
    <property type="match status" value="1"/>
</dbReference>
<reference evidence="2 3" key="1">
    <citation type="submission" date="2018-03" db="EMBL/GenBank/DDBJ databases">
        <title>Cross-interface Injection: A General Nanoliter Liquid Handling Method Applied to Single Cells Genome Amplification Automated Nanoliter Liquid Handling Applied to Single Cell Multiple Displacement Amplification.</title>
        <authorList>
            <person name="Yun J."/>
            <person name="Xu P."/>
            <person name="Xu J."/>
            <person name="Dai X."/>
            <person name="Wang Y."/>
            <person name="Zheng X."/>
            <person name="Cao C."/>
            <person name="Yi Q."/>
            <person name="Zhu Y."/>
            <person name="Wang L."/>
            <person name="Dong Z."/>
            <person name="Huang Y."/>
            <person name="Huang L."/>
            <person name="Du W."/>
        </authorList>
    </citation>
    <scope>NUCLEOTIDE SEQUENCE [LARGE SCALE GENOMIC DNA]</scope>
    <source>
        <strain evidence="2 3">Z-D1-2</strain>
    </source>
</reference>
<evidence type="ECO:0000313" key="3">
    <source>
        <dbReference type="Proteomes" id="UP000240608"/>
    </source>
</evidence>
<dbReference type="PANTHER" id="PTHR11695">
    <property type="entry name" value="ALCOHOL DEHYDROGENASE RELATED"/>
    <property type="match status" value="1"/>
</dbReference>